<keyword evidence="3" id="KW-1185">Reference proteome</keyword>
<protein>
    <submittedName>
        <fullName evidence="2">Uncharacterized protein</fullName>
    </submittedName>
</protein>
<name>A0A834Y3D8_APHGI</name>
<evidence type="ECO:0000313" key="2">
    <source>
        <dbReference type="EMBL" id="KAF7996007.1"/>
    </source>
</evidence>
<dbReference type="Proteomes" id="UP000639338">
    <property type="component" value="Unassembled WGS sequence"/>
</dbReference>
<gene>
    <name evidence="2" type="ORF">HCN44_009045</name>
</gene>
<evidence type="ECO:0000313" key="3">
    <source>
        <dbReference type="Proteomes" id="UP000639338"/>
    </source>
</evidence>
<dbReference type="AlphaFoldDB" id="A0A834Y3D8"/>
<comment type="caution">
    <text evidence="2">The sequence shown here is derived from an EMBL/GenBank/DDBJ whole genome shotgun (WGS) entry which is preliminary data.</text>
</comment>
<keyword evidence="1" id="KW-0812">Transmembrane</keyword>
<evidence type="ECO:0000256" key="1">
    <source>
        <dbReference type="SAM" id="Phobius"/>
    </source>
</evidence>
<reference evidence="2 3" key="1">
    <citation type="submission" date="2020-08" db="EMBL/GenBank/DDBJ databases">
        <title>Aphidius gifuensis genome sequencing and assembly.</title>
        <authorList>
            <person name="Du Z."/>
        </authorList>
    </citation>
    <scope>NUCLEOTIDE SEQUENCE [LARGE SCALE GENOMIC DNA]</scope>
    <source>
        <strain evidence="2">YNYX2018</strain>
        <tissue evidence="2">Adults</tissue>
    </source>
</reference>
<keyword evidence="1" id="KW-0472">Membrane</keyword>
<organism evidence="2 3">
    <name type="scientific">Aphidius gifuensis</name>
    <name type="common">Parasitoid wasp</name>
    <dbReference type="NCBI Taxonomy" id="684658"/>
    <lineage>
        <taxon>Eukaryota</taxon>
        <taxon>Metazoa</taxon>
        <taxon>Ecdysozoa</taxon>
        <taxon>Arthropoda</taxon>
        <taxon>Hexapoda</taxon>
        <taxon>Insecta</taxon>
        <taxon>Pterygota</taxon>
        <taxon>Neoptera</taxon>
        <taxon>Endopterygota</taxon>
        <taxon>Hymenoptera</taxon>
        <taxon>Apocrita</taxon>
        <taxon>Ichneumonoidea</taxon>
        <taxon>Braconidae</taxon>
        <taxon>Aphidiinae</taxon>
        <taxon>Aphidius</taxon>
    </lineage>
</organism>
<dbReference type="EMBL" id="JACMRX010000002">
    <property type="protein sequence ID" value="KAF7996007.1"/>
    <property type="molecule type" value="Genomic_DNA"/>
</dbReference>
<feature type="transmembrane region" description="Helical" evidence="1">
    <location>
        <begin position="41"/>
        <end position="64"/>
    </location>
</feature>
<proteinExistence type="predicted"/>
<accession>A0A834Y3D8</accession>
<keyword evidence="1" id="KW-1133">Transmembrane helix</keyword>
<sequence length="71" mass="8085">MIISGRRDENGSQHSSKEVRKQSISCIFKTMLDLNLLKSPLFLLLTISDSLTMLGFYTPFMYLLGNKLIKS</sequence>